<evidence type="ECO:0000313" key="2">
    <source>
        <dbReference type="EMBL" id="KAJ8447045.1"/>
    </source>
</evidence>
<protein>
    <recommendedName>
        <fullName evidence="1">Reverse transcriptase zinc-binding domain-containing protein</fullName>
    </recommendedName>
</protein>
<feature type="domain" description="Reverse transcriptase zinc-binding" evidence="1">
    <location>
        <begin position="238"/>
        <end position="298"/>
    </location>
</feature>
<dbReference type="AlphaFoldDB" id="A0A9Q1QNY7"/>
<keyword evidence="3" id="KW-1185">Reference proteome</keyword>
<dbReference type="Pfam" id="PF13966">
    <property type="entry name" value="zf-RVT"/>
    <property type="match status" value="1"/>
</dbReference>
<dbReference type="OrthoDB" id="649363at2759"/>
<evidence type="ECO:0000259" key="1">
    <source>
        <dbReference type="Pfam" id="PF13966"/>
    </source>
</evidence>
<name>A0A9Q1QNY7_9CARY</name>
<accession>A0A9Q1QNY7</accession>
<dbReference type="Proteomes" id="UP001153076">
    <property type="component" value="Unassembled WGS sequence"/>
</dbReference>
<organism evidence="2 3">
    <name type="scientific">Carnegiea gigantea</name>
    <dbReference type="NCBI Taxonomy" id="171969"/>
    <lineage>
        <taxon>Eukaryota</taxon>
        <taxon>Viridiplantae</taxon>
        <taxon>Streptophyta</taxon>
        <taxon>Embryophyta</taxon>
        <taxon>Tracheophyta</taxon>
        <taxon>Spermatophyta</taxon>
        <taxon>Magnoliopsida</taxon>
        <taxon>eudicotyledons</taxon>
        <taxon>Gunneridae</taxon>
        <taxon>Pentapetalae</taxon>
        <taxon>Caryophyllales</taxon>
        <taxon>Cactineae</taxon>
        <taxon>Cactaceae</taxon>
        <taxon>Cactoideae</taxon>
        <taxon>Echinocereeae</taxon>
        <taxon>Carnegiea</taxon>
    </lineage>
</organism>
<evidence type="ECO:0000313" key="3">
    <source>
        <dbReference type="Proteomes" id="UP001153076"/>
    </source>
</evidence>
<dbReference type="EMBL" id="JAKOGI010000043">
    <property type="protein sequence ID" value="KAJ8447045.1"/>
    <property type="molecule type" value="Genomic_DNA"/>
</dbReference>
<reference evidence="2" key="1">
    <citation type="submission" date="2022-04" db="EMBL/GenBank/DDBJ databases">
        <title>Carnegiea gigantea Genome sequencing and assembly v2.</title>
        <authorList>
            <person name="Copetti D."/>
            <person name="Sanderson M.J."/>
            <person name="Burquez A."/>
            <person name="Wojciechowski M.F."/>
        </authorList>
    </citation>
    <scope>NUCLEOTIDE SEQUENCE</scope>
    <source>
        <strain evidence="2">SGP5-SGP5p</strain>
        <tissue evidence="2">Aerial part</tissue>
    </source>
</reference>
<dbReference type="InterPro" id="IPR026960">
    <property type="entry name" value="RVT-Znf"/>
</dbReference>
<gene>
    <name evidence="2" type="ORF">Cgig2_033614</name>
</gene>
<comment type="caution">
    <text evidence="2">The sequence shown here is derived from an EMBL/GenBank/DDBJ whole genome shotgun (WGS) entry which is preliminary data.</text>
</comment>
<proteinExistence type="predicted"/>
<sequence>MSDHPPLLLRCSPRSDAKSARKKRFMFENMRFTEPSYKDVVASAWSSVSTPNIVENLLNRIDKCSAELTQPSDFWSCGSANQGFRTATSVSTGHYQQAERPWLDPRMAEKEEILWWQRARSDYLKFGDSNTRWSTPEWLPCPHSVKPITPKSDLWANLTVCDLIDRDSACWRADLVRQIFLACDAGLILIGQMTSSYGIIIPKVSSQSEQLTICLSLTPSLVRDSPQRLTARFEMLFGAARCSRMHLLGWRAATGVLPCAVAIFKHVSSFSMSCSICGQIEETNTHAILECPLASQIWHSCGFDCNLWASPFCTLVLRECKEVL</sequence>